<keyword evidence="8 12" id="KW-0406">Ion transport</keyword>
<comment type="subcellular location">
    <subcellularLocation>
        <location evidence="1">Membrane</location>
        <topology evidence="1">Multi-pass membrane protein</topology>
    </subcellularLocation>
</comment>
<dbReference type="InterPro" id="IPR001873">
    <property type="entry name" value="ENaC"/>
</dbReference>
<keyword evidence="5 12" id="KW-0812">Transmembrane</keyword>
<evidence type="ECO:0000256" key="2">
    <source>
        <dbReference type="ARBA" id="ARBA00007193"/>
    </source>
</evidence>
<evidence type="ECO:0000256" key="13">
    <source>
        <dbReference type="SAM" id="Phobius"/>
    </source>
</evidence>
<evidence type="ECO:0000313" key="14">
    <source>
        <dbReference type="Proteomes" id="UP001652620"/>
    </source>
</evidence>
<evidence type="ECO:0000256" key="10">
    <source>
        <dbReference type="ARBA" id="ARBA00023201"/>
    </source>
</evidence>
<evidence type="ECO:0000256" key="11">
    <source>
        <dbReference type="ARBA" id="ARBA00023303"/>
    </source>
</evidence>
<evidence type="ECO:0000256" key="6">
    <source>
        <dbReference type="ARBA" id="ARBA00022989"/>
    </source>
</evidence>
<sequence>MGYWLELLDWILRDPGKLIRYLVLFVCSVIVIVQLSECFTKLNSPPISTHSYFSLNDTVEMPAVTICREPPYKEDVLNSLSGGICPHPKYITCWNNFPFNDLELDDFFMNSTFDLEETILGEQYGLDGLTKNLEIKSSLHFYMGRCYTLNPKIELKRTTRTSGYSLMLTHHIIPGSTMEMMLEKNPGWHVYIHDHRHEFTELNVKGAARSEYIFAEIDEEIEIKLQSQQFKNIESKETPCSATLSYSDMKCAELCVFDDLATKNNCTGPWMTGISQQPCDNNKSMRALIKDYGIYYESDDDIECDCKRPCNARIYSTFIQSRKQLNSGQQYTQVWIYYSTKLVSQMVEERPSYDTTQFIADIGGSLGFLLGLSVLGLIGILEHLTLFFCGGLIKKQLKHEKQLQDDAERQSQKSDATDITDTTLEIATISREKKTYIDE</sequence>
<comment type="similarity">
    <text evidence="2 12">Belongs to the amiloride-sensitive sodium channel (TC 1.A.6) family.</text>
</comment>
<dbReference type="PRINTS" id="PR01078">
    <property type="entry name" value="AMINACHANNEL"/>
</dbReference>
<keyword evidence="9 13" id="KW-0472">Membrane</keyword>
<keyword evidence="14" id="KW-1185">Reference proteome</keyword>
<keyword evidence="6 13" id="KW-1133">Transmembrane helix</keyword>
<gene>
    <name evidence="15" type="primary">LOC105229970</name>
</gene>
<evidence type="ECO:0000256" key="9">
    <source>
        <dbReference type="ARBA" id="ARBA00023136"/>
    </source>
</evidence>
<keyword evidence="4 12" id="KW-0894">Sodium channel</keyword>
<feature type="transmembrane region" description="Helical" evidence="13">
    <location>
        <begin position="366"/>
        <end position="393"/>
    </location>
</feature>
<dbReference type="GO" id="GO:0015280">
    <property type="term" value="F:ligand-gated sodium channel activity"/>
    <property type="evidence" value="ECO:0007669"/>
    <property type="project" value="TreeGrafter"/>
</dbReference>
<dbReference type="PANTHER" id="PTHR11690:SF248">
    <property type="entry name" value="PICKPOCKET 17, ISOFORM A"/>
    <property type="match status" value="1"/>
</dbReference>
<reference evidence="14" key="1">
    <citation type="submission" date="2025-05" db="UniProtKB">
        <authorList>
            <consortium name="RefSeq"/>
        </authorList>
    </citation>
    <scope>NUCLEOTIDE SEQUENCE [LARGE SCALE GENOMIC DNA]</scope>
</reference>
<evidence type="ECO:0000256" key="4">
    <source>
        <dbReference type="ARBA" id="ARBA00022461"/>
    </source>
</evidence>
<dbReference type="PANTHER" id="PTHR11690">
    <property type="entry name" value="AMILORIDE-SENSITIVE SODIUM CHANNEL-RELATED"/>
    <property type="match status" value="1"/>
</dbReference>
<organism evidence="14 15">
    <name type="scientific">Bactrocera dorsalis</name>
    <name type="common">Oriental fruit fly</name>
    <name type="synonym">Dacus dorsalis</name>
    <dbReference type="NCBI Taxonomy" id="27457"/>
    <lineage>
        <taxon>Eukaryota</taxon>
        <taxon>Metazoa</taxon>
        <taxon>Ecdysozoa</taxon>
        <taxon>Arthropoda</taxon>
        <taxon>Hexapoda</taxon>
        <taxon>Insecta</taxon>
        <taxon>Pterygota</taxon>
        <taxon>Neoptera</taxon>
        <taxon>Endopterygota</taxon>
        <taxon>Diptera</taxon>
        <taxon>Brachycera</taxon>
        <taxon>Muscomorpha</taxon>
        <taxon>Tephritoidea</taxon>
        <taxon>Tephritidae</taxon>
        <taxon>Bactrocera</taxon>
        <taxon>Bactrocera</taxon>
    </lineage>
</organism>
<evidence type="ECO:0000256" key="7">
    <source>
        <dbReference type="ARBA" id="ARBA00023053"/>
    </source>
</evidence>
<reference evidence="15" key="2">
    <citation type="submission" date="2025-08" db="UniProtKB">
        <authorList>
            <consortium name="RefSeq"/>
        </authorList>
    </citation>
    <scope>IDENTIFICATION</scope>
    <source>
        <tissue evidence="15">Adult</tissue>
    </source>
</reference>
<protein>
    <submittedName>
        <fullName evidence="15">Acid-sensing ion channel 4-A isoform X1</fullName>
    </submittedName>
</protein>
<dbReference type="GeneID" id="105229970"/>
<keyword evidence="11 12" id="KW-0407">Ion channel</keyword>
<keyword evidence="3 12" id="KW-0813">Transport</keyword>
<dbReference type="RefSeq" id="XP_029408857.2">
    <property type="nucleotide sequence ID" value="XM_029552997.2"/>
</dbReference>
<proteinExistence type="inferred from homology"/>
<dbReference type="Pfam" id="PF00858">
    <property type="entry name" value="ASC"/>
    <property type="match status" value="1"/>
</dbReference>
<keyword evidence="7" id="KW-0915">Sodium</keyword>
<dbReference type="GO" id="GO:0005886">
    <property type="term" value="C:plasma membrane"/>
    <property type="evidence" value="ECO:0007669"/>
    <property type="project" value="TreeGrafter"/>
</dbReference>
<evidence type="ECO:0000256" key="1">
    <source>
        <dbReference type="ARBA" id="ARBA00004141"/>
    </source>
</evidence>
<evidence type="ECO:0000256" key="5">
    <source>
        <dbReference type="ARBA" id="ARBA00022692"/>
    </source>
</evidence>
<evidence type="ECO:0000256" key="12">
    <source>
        <dbReference type="RuleBase" id="RU000679"/>
    </source>
</evidence>
<evidence type="ECO:0000313" key="15">
    <source>
        <dbReference type="RefSeq" id="XP_029408857.2"/>
    </source>
</evidence>
<accession>A0A8N4L413</accession>
<evidence type="ECO:0000256" key="8">
    <source>
        <dbReference type="ARBA" id="ARBA00023065"/>
    </source>
</evidence>
<dbReference type="AlphaFoldDB" id="A0A8N4L413"/>
<name>A0A8N4L413_BACDO</name>
<dbReference type="Proteomes" id="UP001652620">
    <property type="component" value="Chromosome 1"/>
</dbReference>
<keyword evidence="10 12" id="KW-0739">Sodium transport</keyword>
<evidence type="ECO:0000256" key="3">
    <source>
        <dbReference type="ARBA" id="ARBA00022448"/>
    </source>
</evidence>
<dbReference type="Gene3D" id="1.10.287.770">
    <property type="entry name" value="YojJ-like"/>
    <property type="match status" value="1"/>
</dbReference>
<dbReference type="OrthoDB" id="7939651at2759"/>